<dbReference type="AlphaFoldDB" id="A0A174DUN4"/>
<dbReference type="Pfam" id="PF02659">
    <property type="entry name" value="Mntp"/>
    <property type="match status" value="1"/>
</dbReference>
<evidence type="ECO:0000256" key="3">
    <source>
        <dbReference type="ARBA" id="ARBA00022989"/>
    </source>
</evidence>
<keyword evidence="2 5" id="KW-0812">Transmembrane</keyword>
<protein>
    <submittedName>
        <fullName evidence="6">Putative sporulation protein YtaF</fullName>
    </submittedName>
</protein>
<keyword evidence="4 5" id="KW-0472">Membrane</keyword>
<dbReference type="InterPro" id="IPR003810">
    <property type="entry name" value="Mntp/YtaF"/>
</dbReference>
<evidence type="ECO:0000256" key="5">
    <source>
        <dbReference type="SAM" id="Phobius"/>
    </source>
</evidence>
<name>A0A174DUN4_9FIRM</name>
<keyword evidence="3 5" id="KW-1133">Transmembrane helix</keyword>
<reference evidence="6 7" key="1">
    <citation type="submission" date="2015-09" db="EMBL/GenBank/DDBJ databases">
        <authorList>
            <consortium name="Pathogen Informatics"/>
        </authorList>
    </citation>
    <scope>NUCLEOTIDE SEQUENCE [LARGE SCALE GENOMIC DNA]</scope>
    <source>
        <strain evidence="6 7">2789STDY5608849</strain>
    </source>
</reference>
<dbReference type="Proteomes" id="UP000095706">
    <property type="component" value="Unassembled WGS sequence"/>
</dbReference>
<gene>
    <name evidence="6" type="ORF">ERS852406_01629</name>
</gene>
<feature type="transmembrane region" description="Helical" evidence="5">
    <location>
        <begin position="136"/>
        <end position="154"/>
    </location>
</feature>
<evidence type="ECO:0000313" key="6">
    <source>
        <dbReference type="EMBL" id="CUO27856.1"/>
    </source>
</evidence>
<evidence type="ECO:0000256" key="1">
    <source>
        <dbReference type="ARBA" id="ARBA00022475"/>
    </source>
</evidence>
<evidence type="ECO:0000256" key="4">
    <source>
        <dbReference type="ARBA" id="ARBA00023136"/>
    </source>
</evidence>
<sequence length="186" mass="19713">MVELLLLAAALSADNFAVSIGYGSNNTRISPGMTALLNLFCSAALVASAQFGKRFLQSAGPEWGTRVGAGCFFLMGTLKIFEELRKRRRKKQGKPEARLEHLEKQLHPLEFGLLAVSMSVDGIVSGVFAADLPVTGGQIFFASFAVGMAAMYAGTAIGKKTGQKNGGNGALFGGILFYLLAFLKLT</sequence>
<dbReference type="PANTHER" id="PTHR35529">
    <property type="entry name" value="MANGANESE EFFLUX PUMP MNTP-RELATED"/>
    <property type="match status" value="1"/>
</dbReference>
<keyword evidence="1" id="KW-1003">Cell membrane</keyword>
<evidence type="ECO:0000256" key="2">
    <source>
        <dbReference type="ARBA" id="ARBA00022692"/>
    </source>
</evidence>
<organism evidence="6 7">
    <name type="scientific">Fusicatenibacter saccharivorans</name>
    <dbReference type="NCBI Taxonomy" id="1150298"/>
    <lineage>
        <taxon>Bacteria</taxon>
        <taxon>Bacillati</taxon>
        <taxon>Bacillota</taxon>
        <taxon>Clostridia</taxon>
        <taxon>Lachnospirales</taxon>
        <taxon>Lachnospiraceae</taxon>
        <taxon>Fusicatenibacter</taxon>
    </lineage>
</organism>
<feature type="transmembrane region" description="Helical" evidence="5">
    <location>
        <begin position="166"/>
        <end position="183"/>
    </location>
</feature>
<accession>A0A174DUN4</accession>
<dbReference type="EMBL" id="CYYV01000007">
    <property type="protein sequence ID" value="CUO27856.1"/>
    <property type="molecule type" value="Genomic_DNA"/>
</dbReference>
<dbReference type="PANTHER" id="PTHR35529:SF2">
    <property type="entry name" value="SPORULATION PROTEIN YTAF-RELATED"/>
    <property type="match status" value="1"/>
</dbReference>
<proteinExistence type="predicted"/>
<evidence type="ECO:0000313" key="7">
    <source>
        <dbReference type="Proteomes" id="UP000095706"/>
    </source>
</evidence>
<dbReference type="RefSeq" id="WP_055227575.1">
    <property type="nucleotide sequence ID" value="NZ_CYYV01000007.1"/>
</dbReference>